<accession>A0ABV5D3A1</accession>
<gene>
    <name evidence="1" type="ORF">AAFH96_36425</name>
</gene>
<protein>
    <submittedName>
        <fullName evidence="1">Uncharacterized protein</fullName>
    </submittedName>
</protein>
<comment type="caution">
    <text evidence="1">The sequence shown here is derived from an EMBL/GenBank/DDBJ whole genome shotgun (WGS) entry which is preliminary data.</text>
</comment>
<dbReference type="RefSeq" id="WP_375737258.1">
    <property type="nucleotide sequence ID" value="NZ_JBCGDC010000262.1"/>
</dbReference>
<organism evidence="1 2">
    <name type="scientific">Polymorphospora lycopeni</name>
    <dbReference type="NCBI Taxonomy" id="3140240"/>
    <lineage>
        <taxon>Bacteria</taxon>
        <taxon>Bacillati</taxon>
        <taxon>Actinomycetota</taxon>
        <taxon>Actinomycetes</taxon>
        <taxon>Micromonosporales</taxon>
        <taxon>Micromonosporaceae</taxon>
        <taxon>Polymorphospora</taxon>
    </lineage>
</organism>
<sequence>MKLPPGATGFNPPPGQRADLRIFTAVCHHAARTIDAAVTGITAAGVAPNHHTITITHGQHHIAVMRHLTLPFIAFAHPRASGDATTTTFVDHPGLAAAITDLTGAQVLTGEQLRTPLSQVDLDGLDAGEHDQFSYWKPTTVGEVLFNFWD</sequence>
<name>A0ABV5D3A1_9ACTN</name>
<keyword evidence="2" id="KW-1185">Reference proteome</keyword>
<dbReference type="EMBL" id="JBCGDC010000262">
    <property type="protein sequence ID" value="MFB6398516.1"/>
    <property type="molecule type" value="Genomic_DNA"/>
</dbReference>
<reference evidence="1 2" key="1">
    <citation type="submission" date="2024-04" db="EMBL/GenBank/DDBJ databases">
        <title>Polymorphospora sp. isolated from Baiyangdian Lake in Xiong'an New Area.</title>
        <authorList>
            <person name="Zhang X."/>
            <person name="Liu J."/>
        </authorList>
    </citation>
    <scope>NUCLEOTIDE SEQUENCE [LARGE SCALE GENOMIC DNA]</scope>
    <source>
        <strain evidence="1 2">2-325</strain>
    </source>
</reference>
<evidence type="ECO:0000313" key="2">
    <source>
        <dbReference type="Proteomes" id="UP001582793"/>
    </source>
</evidence>
<proteinExistence type="predicted"/>
<dbReference type="Proteomes" id="UP001582793">
    <property type="component" value="Unassembled WGS sequence"/>
</dbReference>
<evidence type="ECO:0000313" key="1">
    <source>
        <dbReference type="EMBL" id="MFB6398516.1"/>
    </source>
</evidence>